<protein>
    <recommendedName>
        <fullName evidence="1">RNA-directed DNA polymerase</fullName>
        <ecNumber evidence="1">2.7.7.49</ecNumber>
    </recommendedName>
</protein>
<evidence type="ECO:0000256" key="2">
    <source>
        <dbReference type="ARBA" id="ARBA00022679"/>
    </source>
</evidence>
<dbReference type="InterPro" id="IPR000123">
    <property type="entry name" value="Reverse_transcriptase_msDNA"/>
</dbReference>
<dbReference type="GO" id="GO:0051607">
    <property type="term" value="P:defense response to virus"/>
    <property type="evidence" value="ECO:0007669"/>
    <property type="project" value="UniProtKB-KW"/>
</dbReference>
<evidence type="ECO:0000256" key="8">
    <source>
        <dbReference type="ARBA" id="ARBA00034120"/>
    </source>
</evidence>
<evidence type="ECO:0000313" key="11">
    <source>
        <dbReference type="EMBL" id="CAE17248.1"/>
    </source>
</evidence>
<dbReference type="PANTHER" id="PTHR34047:SF7">
    <property type="entry name" value="RNA-DIRECTED DNA POLYMERASE"/>
    <property type="match status" value="1"/>
</dbReference>
<keyword evidence="5" id="KW-0460">Magnesium</keyword>
<dbReference type="AlphaFoldDB" id="Q7MY20"/>
<evidence type="ECO:0000256" key="5">
    <source>
        <dbReference type="ARBA" id="ARBA00022842"/>
    </source>
</evidence>
<dbReference type="SUPFAM" id="SSF56672">
    <property type="entry name" value="DNA/RNA polymerases"/>
    <property type="match status" value="1"/>
</dbReference>
<evidence type="ECO:0000256" key="1">
    <source>
        <dbReference type="ARBA" id="ARBA00012493"/>
    </source>
</evidence>
<dbReference type="PANTHER" id="PTHR34047">
    <property type="entry name" value="NUCLEAR INTRON MATURASE 1, MITOCHONDRIAL-RELATED"/>
    <property type="match status" value="1"/>
</dbReference>
<feature type="domain" description="Reverse transcriptase" evidence="10">
    <location>
        <begin position="1"/>
        <end position="251"/>
    </location>
</feature>
<evidence type="ECO:0000259" key="10">
    <source>
        <dbReference type="PROSITE" id="PS50878"/>
    </source>
</evidence>
<evidence type="ECO:0000256" key="7">
    <source>
        <dbReference type="ARBA" id="ARBA00023118"/>
    </source>
</evidence>
<dbReference type="PRINTS" id="PR00866">
    <property type="entry name" value="RNADNAPOLMS"/>
</dbReference>
<comment type="catalytic activity">
    <reaction evidence="9">
        <text>DNA(n) + a 2'-deoxyribonucleoside 5'-triphosphate = DNA(n+1) + diphosphate</text>
        <dbReference type="Rhea" id="RHEA:22508"/>
        <dbReference type="Rhea" id="RHEA-COMP:17339"/>
        <dbReference type="Rhea" id="RHEA-COMP:17340"/>
        <dbReference type="ChEBI" id="CHEBI:33019"/>
        <dbReference type="ChEBI" id="CHEBI:61560"/>
        <dbReference type="ChEBI" id="CHEBI:173112"/>
        <dbReference type="EC" id="2.7.7.49"/>
    </reaction>
</comment>
<name>Q7MY20_PHOLL</name>
<comment type="similarity">
    <text evidence="8">Belongs to the bacterial reverse transcriptase family.</text>
</comment>
<dbReference type="eggNOG" id="COG3344">
    <property type="taxonomic scope" value="Bacteria"/>
</dbReference>
<dbReference type="HOGENOM" id="CLU_028398_1_0_6"/>
<dbReference type="RefSeq" id="WP_011148932.1">
    <property type="nucleotide sequence ID" value="NC_005126.1"/>
</dbReference>
<evidence type="ECO:0000256" key="3">
    <source>
        <dbReference type="ARBA" id="ARBA00022695"/>
    </source>
</evidence>
<dbReference type="CDD" id="cd03487">
    <property type="entry name" value="RT_Bac_retron_II"/>
    <property type="match status" value="1"/>
</dbReference>
<accession>Q7MY20</accession>
<dbReference type="GO" id="GO:0003723">
    <property type="term" value="F:RNA binding"/>
    <property type="evidence" value="ECO:0007669"/>
    <property type="project" value="InterPro"/>
</dbReference>
<dbReference type="InterPro" id="IPR000477">
    <property type="entry name" value="RT_dom"/>
</dbReference>
<keyword evidence="2" id="KW-0808">Transferase</keyword>
<dbReference type="GO" id="GO:0046872">
    <property type="term" value="F:metal ion binding"/>
    <property type="evidence" value="ECO:0007669"/>
    <property type="project" value="UniProtKB-KW"/>
</dbReference>
<keyword evidence="7" id="KW-0051">Antiviral defense</keyword>
<keyword evidence="12" id="KW-1185">Reference proteome</keyword>
<dbReference type="KEGG" id="plu:plu4876"/>
<evidence type="ECO:0000256" key="4">
    <source>
        <dbReference type="ARBA" id="ARBA00022723"/>
    </source>
</evidence>
<dbReference type="GeneID" id="48851103"/>
<dbReference type="EC" id="2.7.7.49" evidence="1"/>
<dbReference type="PROSITE" id="PS50878">
    <property type="entry name" value="RT_POL"/>
    <property type="match status" value="1"/>
</dbReference>
<sequence>MPKGFSFKDTFTPIQRKESLIGLLGIKDIEKFESLLRDGVENAYYIKPPIKKKNGGERIVYAPNRMLKSILRKINNRIFNQINFPDYLYGSIPDKENPRDYILCAHQHCKAKILIKLDIENFFPTMKTKFVFNIFKDLFKFSDEVSNILTKLTTYDGFVPQGAPTSTYLANLYFYDCEPNKVNYLRSLGFRYTRLIDDITVSRLKKEGDWKFVETIISEFITQKELSVNKDKTQLLSANSPQSFKVHGLCIEETTPRFTKNERINIKTQVKRVVKTGYNRDNIRMQKNYHDVYFSVKGKITKLKRVNCPDYPLLKKLLAKHCDPLPEHKEIKRINRVISNLSKDHATFGSTERYRSRYFQVIFRLEILKKLYPVEANEFKARLKLISPIKNEN</sequence>
<evidence type="ECO:0000256" key="6">
    <source>
        <dbReference type="ARBA" id="ARBA00022918"/>
    </source>
</evidence>
<dbReference type="Proteomes" id="UP000002514">
    <property type="component" value="Chromosome"/>
</dbReference>
<dbReference type="EMBL" id="BX571875">
    <property type="protein sequence ID" value="CAE17248.1"/>
    <property type="molecule type" value="Genomic_DNA"/>
</dbReference>
<evidence type="ECO:0000313" key="12">
    <source>
        <dbReference type="Proteomes" id="UP000002514"/>
    </source>
</evidence>
<dbReference type="Pfam" id="PF00078">
    <property type="entry name" value="RVT_1"/>
    <property type="match status" value="1"/>
</dbReference>
<keyword evidence="6" id="KW-0695">RNA-directed DNA polymerase</keyword>
<dbReference type="InterPro" id="IPR043502">
    <property type="entry name" value="DNA/RNA_pol_sf"/>
</dbReference>
<dbReference type="InterPro" id="IPR051083">
    <property type="entry name" value="GrpII_Intron_Splice-Mob/Def"/>
</dbReference>
<dbReference type="STRING" id="243265.plu4876"/>
<evidence type="ECO:0000256" key="9">
    <source>
        <dbReference type="ARBA" id="ARBA00048173"/>
    </source>
</evidence>
<reference evidence="12" key="1">
    <citation type="journal article" date="2003" name="Nat. Biotechnol.">
        <title>The genome sequence of the entomopathogenic bacterium Photorhabdus luminescens.</title>
        <authorList>
            <person name="Duchaud E."/>
            <person name="Rusniok C."/>
            <person name="Frangeul L."/>
            <person name="Buchrieser C."/>
            <person name="Givaudan A."/>
            <person name="Taourit S."/>
            <person name="Bocs S."/>
            <person name="Boursaux-Eude C."/>
            <person name="Chandler M."/>
            <person name="Charles J.-F."/>
            <person name="Dassa E."/>
            <person name="Derose R."/>
            <person name="Derzelle S."/>
            <person name="Freyssinet G."/>
            <person name="Gaudriault S."/>
            <person name="Medigue C."/>
            <person name="Lanois A."/>
            <person name="Powell K."/>
            <person name="Siguier P."/>
            <person name="Vincent R."/>
            <person name="Wingate V."/>
            <person name="Zouine M."/>
            <person name="Glaser P."/>
            <person name="Boemare N."/>
            <person name="Danchin A."/>
            <person name="Kunst F."/>
        </authorList>
    </citation>
    <scope>NUCLEOTIDE SEQUENCE [LARGE SCALE GENOMIC DNA]</scope>
    <source>
        <strain evidence="12">DSM 15139 / CIP 105565 / TT01</strain>
    </source>
</reference>
<proteinExistence type="inferred from homology"/>
<dbReference type="GO" id="GO:0003964">
    <property type="term" value="F:RNA-directed DNA polymerase activity"/>
    <property type="evidence" value="ECO:0007669"/>
    <property type="project" value="UniProtKB-KW"/>
</dbReference>
<keyword evidence="3" id="KW-0548">Nucleotidyltransferase</keyword>
<keyword evidence="4" id="KW-0479">Metal-binding</keyword>
<gene>
    <name evidence="11" type="ordered locus">plu4876</name>
</gene>
<organism evidence="11 12">
    <name type="scientific">Photorhabdus laumondii subsp. laumondii (strain DSM 15139 / CIP 105565 / TT01)</name>
    <name type="common">Photorhabdus luminescens subsp. laumondii</name>
    <dbReference type="NCBI Taxonomy" id="243265"/>
    <lineage>
        <taxon>Bacteria</taxon>
        <taxon>Pseudomonadati</taxon>
        <taxon>Pseudomonadota</taxon>
        <taxon>Gammaproteobacteria</taxon>
        <taxon>Enterobacterales</taxon>
        <taxon>Morganellaceae</taxon>
        <taxon>Photorhabdus</taxon>
    </lineage>
</organism>